<evidence type="ECO:0000313" key="2">
    <source>
        <dbReference type="Proteomes" id="UP000076489"/>
    </source>
</evidence>
<gene>
    <name evidence="1" type="ORF">A1D17_30295</name>
</gene>
<organism evidence="1 2">
    <name type="scientific">Pseudomonas fluorescens</name>
    <dbReference type="NCBI Taxonomy" id="294"/>
    <lineage>
        <taxon>Bacteria</taxon>
        <taxon>Pseudomonadati</taxon>
        <taxon>Pseudomonadota</taxon>
        <taxon>Gammaproteobacteria</taxon>
        <taxon>Pseudomonadales</taxon>
        <taxon>Pseudomonadaceae</taxon>
        <taxon>Pseudomonas</taxon>
    </lineage>
</organism>
<dbReference type="AlphaFoldDB" id="A0A166QGF3"/>
<reference evidence="2" key="1">
    <citation type="submission" date="2016-03" db="EMBL/GenBank/DDBJ databases">
        <authorList>
            <person name="Ray J."/>
            <person name="Price M."/>
            <person name="Deutschbauer A."/>
        </authorList>
    </citation>
    <scope>NUCLEOTIDE SEQUENCE [LARGE SCALE GENOMIC DNA]</scope>
    <source>
        <strain evidence="2">FW300-N1B4</strain>
    </source>
</reference>
<protein>
    <submittedName>
        <fullName evidence="1">Uncharacterized protein</fullName>
    </submittedName>
</protein>
<sequence length="92" mass="10727">MSMSFLGDSYQQIITWRRLSDSAAVRYVCFLNLQTLLYAVQSADFYSLPLDDSTQSFHDRQLIELFIEISPRDRCEWHPSLMEAMDAHDAAF</sequence>
<comment type="caution">
    <text evidence="1">The sequence shown here is derived from an EMBL/GenBank/DDBJ whole genome shotgun (WGS) entry which is preliminary data.</text>
</comment>
<proteinExistence type="predicted"/>
<accession>A0A166QGF3</accession>
<evidence type="ECO:0000313" key="1">
    <source>
        <dbReference type="EMBL" id="KZN20221.1"/>
    </source>
</evidence>
<dbReference type="EMBL" id="LUKJ01000003">
    <property type="protein sequence ID" value="KZN20221.1"/>
    <property type="molecule type" value="Genomic_DNA"/>
</dbReference>
<name>A0A166QGF3_PSEFL</name>
<reference evidence="1 2" key="2">
    <citation type="journal article" date="2018" name="Nature">
        <title>Mutant phenotypes for thousands of bacterial genes of unknown function.</title>
        <authorList>
            <person name="Price M.N."/>
            <person name="Wetmore K.M."/>
            <person name="Waters R.J."/>
            <person name="Callaghan M."/>
            <person name="Ray J."/>
            <person name="Liu H."/>
            <person name="Kuehl J.V."/>
            <person name="Melnyk R.A."/>
            <person name="Lamson J.S."/>
            <person name="Suh Y."/>
            <person name="Carlson H.K."/>
            <person name="Esquivel Z."/>
            <person name="Sadeeshkumar H."/>
            <person name="Chakraborty R."/>
            <person name="Zane G.M."/>
            <person name="Rubin B.E."/>
            <person name="Wall J.D."/>
            <person name="Visel A."/>
            <person name="Bristow J."/>
            <person name="Blow M.J."/>
            <person name="Arkin A.P."/>
            <person name="Deutschbauer A.M."/>
        </authorList>
    </citation>
    <scope>NUCLEOTIDE SEQUENCE [LARGE SCALE GENOMIC DNA]</scope>
    <source>
        <strain evidence="1 2">FW300-N1B4</strain>
    </source>
</reference>
<dbReference type="Proteomes" id="UP000076489">
    <property type="component" value="Unassembled WGS sequence"/>
</dbReference>